<accession>A0ABQ8V584</accession>
<dbReference type="Proteomes" id="UP001150217">
    <property type="component" value="Unassembled WGS sequence"/>
</dbReference>
<gene>
    <name evidence="1" type="ORF">C8R41DRAFT_870618</name>
</gene>
<evidence type="ECO:0008006" key="3">
    <source>
        <dbReference type="Google" id="ProtNLM"/>
    </source>
</evidence>
<proteinExistence type="predicted"/>
<dbReference type="EMBL" id="JANVFT010000087">
    <property type="protein sequence ID" value="KAJ4471246.1"/>
    <property type="molecule type" value="Genomic_DNA"/>
</dbReference>
<protein>
    <recommendedName>
        <fullName evidence="3">Autophagy protein 5</fullName>
    </recommendedName>
</protein>
<comment type="caution">
    <text evidence="1">The sequence shown here is derived from an EMBL/GenBank/DDBJ whole genome shotgun (WGS) entry which is preliminary data.</text>
</comment>
<evidence type="ECO:0000313" key="2">
    <source>
        <dbReference type="Proteomes" id="UP001150217"/>
    </source>
</evidence>
<organism evidence="1 2">
    <name type="scientific">Lentinula lateritia</name>
    <dbReference type="NCBI Taxonomy" id="40482"/>
    <lineage>
        <taxon>Eukaryota</taxon>
        <taxon>Fungi</taxon>
        <taxon>Dikarya</taxon>
        <taxon>Basidiomycota</taxon>
        <taxon>Agaricomycotina</taxon>
        <taxon>Agaricomycetes</taxon>
        <taxon>Agaricomycetidae</taxon>
        <taxon>Agaricales</taxon>
        <taxon>Marasmiineae</taxon>
        <taxon>Omphalotaceae</taxon>
        <taxon>Lentinula</taxon>
    </lineage>
</organism>
<evidence type="ECO:0000313" key="1">
    <source>
        <dbReference type="EMBL" id="KAJ4471246.1"/>
    </source>
</evidence>
<keyword evidence="2" id="KW-1185">Reference proteome</keyword>
<sequence length="175" mass="20942">MSPPEVVWSGYRLDIHSFKKFIMVLTGEGDCPPSDDDESSLDWAYEYTAWRFELLPRDRAKTPRIRYLELDPDSPDDITHLFFPIRWIPFKSPRQLEDPTHHDYATAHEPNEMDKAKLDRWLTYIHENNGGKHRFSADMFEFTAIMDLHPAYEWRIMECTMMYPYVHFMFLSVDN</sequence>
<name>A0ABQ8V584_9AGAR</name>
<reference evidence="1" key="1">
    <citation type="submission" date="2022-08" db="EMBL/GenBank/DDBJ databases">
        <title>A Global Phylogenomic Analysis of the Shiitake Genus Lentinula.</title>
        <authorList>
            <consortium name="DOE Joint Genome Institute"/>
            <person name="Sierra-Patev S."/>
            <person name="Min B."/>
            <person name="Naranjo-Ortiz M."/>
            <person name="Looney B."/>
            <person name="Konkel Z."/>
            <person name="Slot J.C."/>
            <person name="Sakamoto Y."/>
            <person name="Steenwyk J.L."/>
            <person name="Rokas A."/>
            <person name="Carro J."/>
            <person name="Camarero S."/>
            <person name="Ferreira P."/>
            <person name="Molpeceres G."/>
            <person name="Ruiz-Duenas F.J."/>
            <person name="Serrano A."/>
            <person name="Henrissat B."/>
            <person name="Drula E."/>
            <person name="Hughes K.W."/>
            <person name="Mata J.L."/>
            <person name="Ishikawa N.K."/>
            <person name="Vargas-Isla R."/>
            <person name="Ushijima S."/>
            <person name="Smith C.A."/>
            <person name="Ahrendt S."/>
            <person name="Andreopoulos W."/>
            <person name="He G."/>
            <person name="Labutti K."/>
            <person name="Lipzen A."/>
            <person name="Ng V."/>
            <person name="Riley R."/>
            <person name="Sandor L."/>
            <person name="Barry K."/>
            <person name="Martinez A.T."/>
            <person name="Xiao Y."/>
            <person name="Gibbons J.G."/>
            <person name="Terashima K."/>
            <person name="Grigoriev I.V."/>
            <person name="Hibbett D.S."/>
        </authorList>
    </citation>
    <scope>NUCLEOTIDE SEQUENCE</scope>
    <source>
        <strain evidence="1">RHP3577 ss4</strain>
    </source>
</reference>